<reference evidence="1" key="1">
    <citation type="journal article" date="2019" name="bioRxiv">
        <title>The Genome of the Zebra Mussel, Dreissena polymorpha: A Resource for Invasive Species Research.</title>
        <authorList>
            <person name="McCartney M.A."/>
            <person name="Auch B."/>
            <person name="Kono T."/>
            <person name="Mallez S."/>
            <person name="Zhang Y."/>
            <person name="Obille A."/>
            <person name="Becker A."/>
            <person name="Abrahante J.E."/>
            <person name="Garbe J."/>
            <person name="Badalamenti J.P."/>
            <person name="Herman A."/>
            <person name="Mangelson H."/>
            <person name="Liachko I."/>
            <person name="Sullivan S."/>
            <person name="Sone E.D."/>
            <person name="Koren S."/>
            <person name="Silverstein K.A.T."/>
            <person name="Beckman K.B."/>
            <person name="Gohl D.M."/>
        </authorList>
    </citation>
    <scope>NUCLEOTIDE SEQUENCE</scope>
    <source>
        <strain evidence="1">Duluth1</strain>
        <tissue evidence="1">Whole animal</tissue>
    </source>
</reference>
<dbReference type="EMBL" id="JAIWYP010000006">
    <property type="protein sequence ID" value="KAH3810271.1"/>
    <property type="molecule type" value="Genomic_DNA"/>
</dbReference>
<organism evidence="1 2">
    <name type="scientific">Dreissena polymorpha</name>
    <name type="common">Zebra mussel</name>
    <name type="synonym">Mytilus polymorpha</name>
    <dbReference type="NCBI Taxonomy" id="45954"/>
    <lineage>
        <taxon>Eukaryota</taxon>
        <taxon>Metazoa</taxon>
        <taxon>Spiralia</taxon>
        <taxon>Lophotrochozoa</taxon>
        <taxon>Mollusca</taxon>
        <taxon>Bivalvia</taxon>
        <taxon>Autobranchia</taxon>
        <taxon>Heteroconchia</taxon>
        <taxon>Euheterodonta</taxon>
        <taxon>Imparidentia</taxon>
        <taxon>Neoheterodontei</taxon>
        <taxon>Myida</taxon>
        <taxon>Dreissenoidea</taxon>
        <taxon>Dreissenidae</taxon>
        <taxon>Dreissena</taxon>
    </lineage>
</organism>
<accession>A0A9D4G4P3</accession>
<protein>
    <submittedName>
        <fullName evidence="1">Uncharacterized protein</fullName>
    </submittedName>
</protein>
<comment type="caution">
    <text evidence="1">The sequence shown here is derived from an EMBL/GenBank/DDBJ whole genome shotgun (WGS) entry which is preliminary data.</text>
</comment>
<dbReference type="AlphaFoldDB" id="A0A9D4G4P3"/>
<evidence type="ECO:0000313" key="2">
    <source>
        <dbReference type="Proteomes" id="UP000828390"/>
    </source>
</evidence>
<reference evidence="1" key="2">
    <citation type="submission" date="2020-11" db="EMBL/GenBank/DDBJ databases">
        <authorList>
            <person name="McCartney M.A."/>
            <person name="Auch B."/>
            <person name="Kono T."/>
            <person name="Mallez S."/>
            <person name="Becker A."/>
            <person name="Gohl D.M."/>
            <person name="Silverstein K.A.T."/>
            <person name="Koren S."/>
            <person name="Bechman K.B."/>
            <person name="Herman A."/>
            <person name="Abrahante J.E."/>
            <person name="Garbe J."/>
        </authorList>
    </citation>
    <scope>NUCLEOTIDE SEQUENCE</scope>
    <source>
        <strain evidence="1">Duluth1</strain>
        <tissue evidence="1">Whole animal</tissue>
    </source>
</reference>
<gene>
    <name evidence="1" type="ORF">DPMN_138661</name>
</gene>
<name>A0A9D4G4P3_DREPO</name>
<proteinExistence type="predicted"/>
<evidence type="ECO:0000313" key="1">
    <source>
        <dbReference type="EMBL" id="KAH3810271.1"/>
    </source>
</evidence>
<keyword evidence="2" id="KW-1185">Reference proteome</keyword>
<dbReference type="Proteomes" id="UP000828390">
    <property type="component" value="Unassembled WGS sequence"/>
</dbReference>
<sequence>MLVVYQLIYPAELQGSRWAQILGRSDFSLDTDLGRMERLGHKGLHKTGRKQIPIRGRLEKATQSLTSPPSASPELFTKGVYIINEILAYLLDTARQRSTWRKHQQQPESCARQLMLTYSI</sequence>